<dbReference type="Proteomes" id="UP000298663">
    <property type="component" value="Unassembled WGS sequence"/>
</dbReference>
<comment type="caution">
    <text evidence="1">The sequence shown here is derived from an EMBL/GenBank/DDBJ whole genome shotgun (WGS) entry which is preliminary data.</text>
</comment>
<organism evidence="1 2">
    <name type="scientific">Steinernema carpocapsae</name>
    <name type="common">Entomopathogenic nematode</name>
    <dbReference type="NCBI Taxonomy" id="34508"/>
    <lineage>
        <taxon>Eukaryota</taxon>
        <taxon>Metazoa</taxon>
        <taxon>Ecdysozoa</taxon>
        <taxon>Nematoda</taxon>
        <taxon>Chromadorea</taxon>
        <taxon>Rhabditida</taxon>
        <taxon>Tylenchina</taxon>
        <taxon>Panagrolaimomorpha</taxon>
        <taxon>Strongyloidoidea</taxon>
        <taxon>Steinernematidae</taxon>
        <taxon>Steinernema</taxon>
    </lineage>
</organism>
<evidence type="ECO:0000313" key="2">
    <source>
        <dbReference type="Proteomes" id="UP000298663"/>
    </source>
</evidence>
<name>A0A4U8V1Y8_STECR</name>
<proteinExistence type="predicted"/>
<gene>
    <name evidence="1" type="ORF">L596_005958</name>
</gene>
<evidence type="ECO:0000313" key="1">
    <source>
        <dbReference type="EMBL" id="TMS39434.1"/>
    </source>
</evidence>
<dbReference type="AlphaFoldDB" id="A0A4U8V1Y8"/>
<accession>A0A4U8V1Y8</accession>
<reference evidence="1 2" key="1">
    <citation type="journal article" date="2015" name="Genome Biol.">
        <title>Comparative genomics of Steinernema reveals deeply conserved gene regulatory networks.</title>
        <authorList>
            <person name="Dillman A.R."/>
            <person name="Macchietto M."/>
            <person name="Porter C.F."/>
            <person name="Rogers A."/>
            <person name="Williams B."/>
            <person name="Antoshechkin I."/>
            <person name="Lee M.M."/>
            <person name="Goodwin Z."/>
            <person name="Lu X."/>
            <person name="Lewis E.E."/>
            <person name="Goodrich-Blair H."/>
            <person name="Stock S.P."/>
            <person name="Adams B.J."/>
            <person name="Sternberg P.W."/>
            <person name="Mortazavi A."/>
        </authorList>
    </citation>
    <scope>NUCLEOTIDE SEQUENCE [LARGE SCALE GENOMIC DNA]</scope>
    <source>
        <strain evidence="1 2">ALL</strain>
    </source>
</reference>
<reference evidence="1 2" key="2">
    <citation type="journal article" date="2019" name="G3 (Bethesda)">
        <title>Hybrid Assembly of the Genome of the Entomopathogenic Nematode Steinernema carpocapsae Identifies the X-Chromosome.</title>
        <authorList>
            <person name="Serra L."/>
            <person name="Macchietto M."/>
            <person name="Macias-Munoz A."/>
            <person name="McGill C.J."/>
            <person name="Rodriguez I.M."/>
            <person name="Rodriguez B."/>
            <person name="Murad R."/>
            <person name="Mortazavi A."/>
        </authorList>
    </citation>
    <scope>NUCLEOTIDE SEQUENCE [LARGE SCALE GENOMIC DNA]</scope>
    <source>
        <strain evidence="1 2">ALL</strain>
    </source>
</reference>
<keyword evidence="2" id="KW-1185">Reference proteome</keyword>
<sequence length="131" mass="14895">MAADGTQKIEGYKRALLLSKKEEDSLVNKVSNFLTCKYTFQLRDYCCCPRPVHSCGLTFHAMRKKVKKAFRSYLLSTFIENAAEKSLIGGMGCGLWHDENVEALAEQPQKQECYAKSVFRLNLWLVTSCLC</sequence>
<protein>
    <submittedName>
        <fullName evidence="1">Uncharacterized protein</fullName>
    </submittedName>
</protein>
<dbReference type="EMBL" id="AZBU02000001">
    <property type="protein sequence ID" value="TMS39434.1"/>
    <property type="molecule type" value="Genomic_DNA"/>
</dbReference>